<evidence type="ECO:0000259" key="2">
    <source>
        <dbReference type="Pfam" id="PF13723"/>
    </source>
</evidence>
<feature type="domain" description="Beta-ketoacyl synthase-like N-terminal" evidence="2">
    <location>
        <begin position="100"/>
        <end position="190"/>
    </location>
</feature>
<feature type="compositionally biased region" description="Polar residues" evidence="1">
    <location>
        <begin position="74"/>
        <end position="83"/>
    </location>
</feature>
<comment type="caution">
    <text evidence="3">The sequence shown here is derived from an EMBL/GenBank/DDBJ whole genome shotgun (WGS) entry which is preliminary data.</text>
</comment>
<name>A0A841BWR0_9ACTN</name>
<dbReference type="AlphaFoldDB" id="A0A841BWR0"/>
<protein>
    <recommendedName>
        <fullName evidence="2">Beta-ketoacyl synthase-like N-terminal domain-containing protein</fullName>
    </recommendedName>
</protein>
<evidence type="ECO:0000256" key="1">
    <source>
        <dbReference type="SAM" id="MobiDB-lite"/>
    </source>
</evidence>
<dbReference type="Proteomes" id="UP000587527">
    <property type="component" value="Unassembled WGS sequence"/>
</dbReference>
<organism evidence="3 4">
    <name type="scientific">Allocatelliglobosispora scoriae</name>
    <dbReference type="NCBI Taxonomy" id="643052"/>
    <lineage>
        <taxon>Bacteria</taxon>
        <taxon>Bacillati</taxon>
        <taxon>Actinomycetota</taxon>
        <taxon>Actinomycetes</taxon>
        <taxon>Micromonosporales</taxon>
        <taxon>Micromonosporaceae</taxon>
        <taxon>Allocatelliglobosispora</taxon>
    </lineage>
</organism>
<dbReference type="SUPFAM" id="SSF53901">
    <property type="entry name" value="Thiolase-like"/>
    <property type="match status" value="1"/>
</dbReference>
<gene>
    <name evidence="3" type="ORF">F4553_006028</name>
</gene>
<dbReference type="InterPro" id="IPR016039">
    <property type="entry name" value="Thiolase-like"/>
</dbReference>
<reference evidence="3 4" key="1">
    <citation type="submission" date="2020-08" db="EMBL/GenBank/DDBJ databases">
        <title>Sequencing the genomes of 1000 actinobacteria strains.</title>
        <authorList>
            <person name="Klenk H.-P."/>
        </authorList>
    </citation>
    <scope>NUCLEOTIDE SEQUENCE [LARGE SCALE GENOMIC DNA]</scope>
    <source>
        <strain evidence="3 4">DSM 45362</strain>
    </source>
</reference>
<feature type="region of interest" description="Disordered" evidence="1">
    <location>
        <begin position="67"/>
        <end position="91"/>
    </location>
</feature>
<proteinExistence type="predicted"/>
<evidence type="ECO:0000313" key="3">
    <source>
        <dbReference type="EMBL" id="MBB5872594.1"/>
    </source>
</evidence>
<accession>A0A841BWR0</accession>
<dbReference type="Gene3D" id="3.40.47.10">
    <property type="match status" value="1"/>
</dbReference>
<dbReference type="GO" id="GO:0016746">
    <property type="term" value="F:acyltransferase activity"/>
    <property type="evidence" value="ECO:0007669"/>
    <property type="project" value="InterPro"/>
</dbReference>
<keyword evidence="4" id="KW-1185">Reference proteome</keyword>
<dbReference type="Pfam" id="PF13723">
    <property type="entry name" value="Ketoacyl-synt_2"/>
    <property type="match status" value="1"/>
</dbReference>
<dbReference type="EMBL" id="JACHMN010000003">
    <property type="protein sequence ID" value="MBB5872594.1"/>
    <property type="molecule type" value="Genomic_DNA"/>
</dbReference>
<evidence type="ECO:0000313" key="4">
    <source>
        <dbReference type="Proteomes" id="UP000587527"/>
    </source>
</evidence>
<sequence>MTEMTDLRQIPRRRQAAFPASVQLTVVAQAEASGADAPALAGFIASSFSPLVAEAAARCLTAAGRSPLVHGNTPAGTPPSTVSDAEDGARRKDGAAARRTGIVILSASGDVATNVSIAQGVDSGARLGPLLFFQAVPNAVAGHVAARWGLTGPVVCLSPAGDALAEGYAVAELLILDDDADEVLVIVAEQSDLDGDRDHALAQLVCDKGVQP</sequence>
<dbReference type="InterPro" id="IPR014030">
    <property type="entry name" value="Ketoacyl_synth_N"/>
</dbReference>